<protein>
    <submittedName>
        <fullName evidence="2">Transposase</fullName>
    </submittedName>
</protein>
<proteinExistence type="predicted"/>
<name>A0ABZ2W1D6_9GAMM</name>
<dbReference type="PANTHER" id="PTHR34322">
    <property type="entry name" value="TRANSPOSASE, Y1_TNP DOMAIN-CONTAINING"/>
    <property type="match status" value="1"/>
</dbReference>
<feature type="domain" description="Transposase IS200-like" evidence="1">
    <location>
        <begin position="9"/>
        <end position="123"/>
    </location>
</feature>
<dbReference type="Pfam" id="PF01797">
    <property type="entry name" value="Y1_Tnp"/>
    <property type="match status" value="1"/>
</dbReference>
<dbReference type="SUPFAM" id="SSF143422">
    <property type="entry name" value="Transposase IS200-like"/>
    <property type="match status" value="1"/>
</dbReference>
<evidence type="ECO:0000313" key="2">
    <source>
        <dbReference type="EMBL" id="WZF88555.1"/>
    </source>
</evidence>
<keyword evidence="3" id="KW-1185">Reference proteome</keyword>
<dbReference type="InterPro" id="IPR036515">
    <property type="entry name" value="Transposase_17_sf"/>
</dbReference>
<dbReference type="RefSeq" id="WP_341581600.1">
    <property type="nucleotide sequence ID" value="NZ_CP101118.1"/>
</dbReference>
<reference evidence="2 3" key="1">
    <citation type="submission" date="2022-07" db="EMBL/GenBank/DDBJ databases">
        <title>A copper resistant bacterium isolated from sediment samples of deep sea hydrothermal areas.</title>
        <authorList>
            <person name="Zeng X."/>
        </authorList>
    </citation>
    <scope>NUCLEOTIDE SEQUENCE [LARGE SCALE GENOMIC DNA]</scope>
    <source>
        <strain evidence="3">CuT 6</strain>
    </source>
</reference>
<sequence>MARPLRLEFEGALYNVTSRGNRQEAIYETPDDRESYLDILGSTCERYNWLCHAYCLMGNHYHLLIETPEANLSKGMRQLNGLYTQYFNRAHGRVGHVFQGRYKAILVEKETYLRELARYIVLNPVRAEMVSFPPEWPWSSYRATAGEVPPLDHLTTDWLLSVFGTTRSQAQQAYVDFVSNACPKSSPWDDLKGQIYLGSNHQFRERMLEHLDEPDRLSEVPAAQRRPEPLSLEAYFCKTEDRNAAIAKAYASGGYTLKEIGDYLGLSYSRIGRIVKERKGKT</sequence>
<accession>A0ABZ2W1D6</accession>
<organism evidence="2 3">
    <name type="scientific">Marinobacter metalliresistant</name>
    <dbReference type="NCBI Taxonomy" id="2961995"/>
    <lineage>
        <taxon>Bacteria</taxon>
        <taxon>Pseudomonadati</taxon>
        <taxon>Pseudomonadota</taxon>
        <taxon>Gammaproteobacteria</taxon>
        <taxon>Pseudomonadales</taxon>
        <taxon>Marinobacteraceae</taxon>
        <taxon>Marinobacter</taxon>
    </lineage>
</organism>
<evidence type="ECO:0000259" key="1">
    <source>
        <dbReference type="SMART" id="SM01321"/>
    </source>
</evidence>
<dbReference type="EMBL" id="CP101118">
    <property type="protein sequence ID" value="WZF88555.1"/>
    <property type="molecule type" value="Genomic_DNA"/>
</dbReference>
<dbReference type="Gene3D" id="3.30.70.1290">
    <property type="entry name" value="Transposase IS200-like"/>
    <property type="match status" value="1"/>
</dbReference>
<evidence type="ECO:0000313" key="3">
    <source>
        <dbReference type="Proteomes" id="UP001475781"/>
    </source>
</evidence>
<dbReference type="Proteomes" id="UP001475781">
    <property type="component" value="Chromosome"/>
</dbReference>
<dbReference type="InterPro" id="IPR002686">
    <property type="entry name" value="Transposase_17"/>
</dbReference>
<gene>
    <name evidence="2" type="ORF">NLK58_20005</name>
</gene>
<dbReference type="SMART" id="SM01321">
    <property type="entry name" value="Y1_Tnp"/>
    <property type="match status" value="1"/>
</dbReference>
<dbReference type="PANTHER" id="PTHR34322:SF2">
    <property type="entry name" value="TRANSPOSASE IS200-LIKE DOMAIN-CONTAINING PROTEIN"/>
    <property type="match status" value="1"/>
</dbReference>